<evidence type="ECO:0000256" key="1">
    <source>
        <dbReference type="ARBA" id="ARBA00004141"/>
    </source>
</evidence>
<protein>
    <recommendedName>
        <fullName evidence="10">Short-chain dehydrogenase/reductase 3</fullName>
    </recommendedName>
    <alternativeName>
        <fullName evidence="11">Retinal short-chain dehydrogenase/reductase 1</fullName>
    </alternativeName>
</protein>
<dbReference type="PRINTS" id="PR00080">
    <property type="entry name" value="SDRFAMILY"/>
</dbReference>
<name>A0AAD9FMF7_PAPLA</name>
<dbReference type="InterPro" id="IPR020904">
    <property type="entry name" value="Sc_DH/Rdtase_CS"/>
</dbReference>
<dbReference type="Proteomes" id="UP001182556">
    <property type="component" value="Unassembled WGS sequence"/>
</dbReference>
<dbReference type="EMBL" id="JAODAN010000012">
    <property type="protein sequence ID" value="KAK1920816.1"/>
    <property type="molecule type" value="Genomic_DNA"/>
</dbReference>
<accession>A0AAD9FMF7</accession>
<dbReference type="InterPro" id="IPR036291">
    <property type="entry name" value="NAD(P)-bd_dom_sf"/>
</dbReference>
<evidence type="ECO:0000256" key="13">
    <source>
        <dbReference type="SAM" id="Phobius"/>
    </source>
</evidence>
<evidence type="ECO:0000256" key="5">
    <source>
        <dbReference type="ARBA" id="ARBA00022989"/>
    </source>
</evidence>
<dbReference type="GO" id="GO:0052650">
    <property type="term" value="F:all-trans-retinol dehydrogenase (NADP+) activity"/>
    <property type="evidence" value="ECO:0007669"/>
    <property type="project" value="UniProtKB-ARBA"/>
</dbReference>
<dbReference type="SUPFAM" id="SSF51735">
    <property type="entry name" value="NAD(P)-binding Rossmann-fold domains"/>
    <property type="match status" value="1"/>
</dbReference>
<dbReference type="PANTHER" id="PTHR24322:SF736">
    <property type="entry name" value="RETINOL DEHYDROGENASE 10"/>
    <property type="match status" value="1"/>
</dbReference>
<keyword evidence="3 13" id="KW-0812">Transmembrane</keyword>
<dbReference type="PROSITE" id="PS00061">
    <property type="entry name" value="ADH_SHORT"/>
    <property type="match status" value="1"/>
</dbReference>
<dbReference type="InterPro" id="IPR057326">
    <property type="entry name" value="KR_dom"/>
</dbReference>
<dbReference type="Pfam" id="PF00106">
    <property type="entry name" value="adh_short"/>
    <property type="match status" value="1"/>
</dbReference>
<dbReference type="SMART" id="SM00822">
    <property type="entry name" value="PKS_KR"/>
    <property type="match status" value="1"/>
</dbReference>
<evidence type="ECO:0000256" key="8">
    <source>
        <dbReference type="ARBA" id="ARBA00023136"/>
    </source>
</evidence>
<keyword evidence="6" id="KW-0560">Oxidoreductase</keyword>
<evidence type="ECO:0000256" key="12">
    <source>
        <dbReference type="RuleBase" id="RU000363"/>
    </source>
</evidence>
<gene>
    <name evidence="15" type="ORF">DB88DRAFT_468999</name>
</gene>
<evidence type="ECO:0000256" key="4">
    <source>
        <dbReference type="ARBA" id="ARBA00022857"/>
    </source>
</evidence>
<comment type="similarity">
    <text evidence="2 12">Belongs to the short-chain dehydrogenases/reductases (SDR) family.</text>
</comment>
<proteinExistence type="inferred from homology"/>
<dbReference type="InterPro" id="IPR002347">
    <property type="entry name" value="SDR_fam"/>
</dbReference>
<dbReference type="FunFam" id="3.40.50.720:FF:000131">
    <property type="entry name" value="Short-chain dehydrogenase/reductase 3"/>
    <property type="match status" value="1"/>
</dbReference>
<evidence type="ECO:0000259" key="14">
    <source>
        <dbReference type="SMART" id="SM00822"/>
    </source>
</evidence>
<evidence type="ECO:0000256" key="11">
    <source>
        <dbReference type="ARBA" id="ARBA00082544"/>
    </source>
</evidence>
<dbReference type="PRINTS" id="PR00081">
    <property type="entry name" value="GDHRDH"/>
</dbReference>
<comment type="subcellular location">
    <subcellularLocation>
        <location evidence="1">Membrane</location>
        <topology evidence="1">Multi-pass membrane protein</topology>
    </subcellularLocation>
</comment>
<keyword evidence="7" id="KW-0443">Lipid metabolism</keyword>
<dbReference type="AlphaFoldDB" id="A0AAD9FMF7"/>
<evidence type="ECO:0000256" key="9">
    <source>
        <dbReference type="ARBA" id="ARBA00059620"/>
    </source>
</evidence>
<comment type="function">
    <text evidence="9">Catalyzes the reduction of all-trans-retinal to all-trans-retinol in the presence of NADPH.</text>
</comment>
<keyword evidence="16" id="KW-1185">Reference proteome</keyword>
<reference evidence="15" key="1">
    <citation type="submission" date="2023-02" db="EMBL/GenBank/DDBJ databases">
        <title>Identification and recombinant expression of a fungal hydrolase from Papiliotrema laurentii that hydrolyzes apple cutin and clears colloidal polyester polyurethane.</title>
        <authorList>
            <consortium name="DOE Joint Genome Institute"/>
            <person name="Roman V.A."/>
            <person name="Bojanowski C."/>
            <person name="Crable B.R."/>
            <person name="Wagner D.N."/>
            <person name="Hung C.S."/>
            <person name="Nadeau L.J."/>
            <person name="Schratz L."/>
            <person name="Haridas S."/>
            <person name="Pangilinan J."/>
            <person name="Lipzen A."/>
            <person name="Na H."/>
            <person name="Yan M."/>
            <person name="Ng V."/>
            <person name="Grigoriev I.V."/>
            <person name="Spatafora J.W."/>
            <person name="Barlow D."/>
            <person name="Biffinger J."/>
            <person name="Kelley-Loughnane N."/>
            <person name="Varaljay V.A."/>
            <person name="Crookes-Goodson W.J."/>
        </authorList>
    </citation>
    <scope>NUCLEOTIDE SEQUENCE</scope>
    <source>
        <strain evidence="15">5307AH</strain>
    </source>
</reference>
<feature type="transmembrane region" description="Helical" evidence="13">
    <location>
        <begin position="12"/>
        <end position="34"/>
    </location>
</feature>
<dbReference type="PANTHER" id="PTHR24322">
    <property type="entry name" value="PKSB"/>
    <property type="match status" value="1"/>
</dbReference>
<dbReference type="CDD" id="cd05339">
    <property type="entry name" value="17beta-HSDXI-like_SDR_c"/>
    <property type="match status" value="1"/>
</dbReference>
<evidence type="ECO:0000256" key="6">
    <source>
        <dbReference type="ARBA" id="ARBA00023002"/>
    </source>
</evidence>
<evidence type="ECO:0000256" key="10">
    <source>
        <dbReference type="ARBA" id="ARBA00068717"/>
    </source>
</evidence>
<dbReference type="GO" id="GO:0016020">
    <property type="term" value="C:membrane"/>
    <property type="evidence" value="ECO:0007669"/>
    <property type="project" value="UniProtKB-SubCell"/>
</dbReference>
<keyword evidence="5 13" id="KW-1133">Transmembrane helix</keyword>
<sequence length="379" mass="41398">MSSFDVDVVIQVLSRTLFSPSFCVLLSLTIFSQVKDPHHPAFIGVTAWTGLVCAFSLLRHVNRIYASQGSWLFAPPGINWSDQVVLITGGGSGIGALLAETLAMRNITVVVLTKDKPTYEVENDNIVTYLCDVSDYEQVEATATKVREEVGEPTIIVNNAGVVKGKLLLDLSKEDIQEQVVCSGPTFGVNTLAHFWVQKAFLPALVRMKRGHIVSISSILGLVGAAQMTDYCASKAALVSLHQTLRYELDSRHKTPGIRTTLVLPSFTLTSLFAKAHMPRSALFQFLAPPLQPHVIVKQIIDALDAEESRVIRLPWYSNVARFMGPAVGIVPKWLGDCCLRELRLMKQVSGADFAMKEYGPSPDAAERIASEAANESAT</sequence>
<feature type="domain" description="Ketoreductase" evidence="14">
    <location>
        <begin position="83"/>
        <end position="270"/>
    </location>
</feature>
<feature type="transmembrane region" description="Helical" evidence="13">
    <location>
        <begin position="40"/>
        <end position="58"/>
    </location>
</feature>
<comment type="caution">
    <text evidence="15">The sequence shown here is derived from an EMBL/GenBank/DDBJ whole genome shotgun (WGS) entry which is preliminary data.</text>
</comment>
<keyword evidence="8 13" id="KW-0472">Membrane</keyword>
<organism evidence="15 16">
    <name type="scientific">Papiliotrema laurentii</name>
    <name type="common">Cryptococcus laurentii</name>
    <dbReference type="NCBI Taxonomy" id="5418"/>
    <lineage>
        <taxon>Eukaryota</taxon>
        <taxon>Fungi</taxon>
        <taxon>Dikarya</taxon>
        <taxon>Basidiomycota</taxon>
        <taxon>Agaricomycotina</taxon>
        <taxon>Tremellomycetes</taxon>
        <taxon>Tremellales</taxon>
        <taxon>Rhynchogastremaceae</taxon>
        <taxon>Papiliotrema</taxon>
    </lineage>
</organism>
<dbReference type="Gene3D" id="3.40.50.720">
    <property type="entry name" value="NAD(P)-binding Rossmann-like Domain"/>
    <property type="match status" value="1"/>
</dbReference>
<keyword evidence="4" id="KW-0521">NADP</keyword>
<evidence type="ECO:0000256" key="7">
    <source>
        <dbReference type="ARBA" id="ARBA00023098"/>
    </source>
</evidence>
<evidence type="ECO:0000256" key="3">
    <source>
        <dbReference type="ARBA" id="ARBA00022692"/>
    </source>
</evidence>
<evidence type="ECO:0000313" key="16">
    <source>
        <dbReference type="Proteomes" id="UP001182556"/>
    </source>
</evidence>
<evidence type="ECO:0000256" key="2">
    <source>
        <dbReference type="ARBA" id="ARBA00006484"/>
    </source>
</evidence>
<evidence type="ECO:0000313" key="15">
    <source>
        <dbReference type="EMBL" id="KAK1920816.1"/>
    </source>
</evidence>